<evidence type="ECO:0000256" key="11">
    <source>
        <dbReference type="PIRSR" id="PIRSR605856-51"/>
    </source>
</evidence>
<proteinExistence type="inferred from homology"/>
<keyword evidence="8" id="KW-0198">Cysteine biosynthesis</keyword>
<sequence length="320" mass="33606">MARIHDSILDTIGRTPLVRAPRLQQGLAGEVVFKLESFNPMSSVKDRIGRAMIDDAIASGRVKPGETTLIEPTSGNTGIALAFVAAARGIPLVLTMPETMSIERRKVLHALGAKLVLTEGAKGMKGAIARAQELHAETPGSVILGQFDNPANPKVHRETTAVEIWDDTDGRVDAVVAGVGTGGTLTGVAEALKARKSTFRAIAVEPDDSPVLSGGAPGPHKIQGIGAGFVPSILRTDLIDEIVRVTNDDAFATARRLVREEGLMVGISSGAVAHAALRLAARPEYAGKLIVAVLASHGERYLSTPLFDFPDDVPAEAVRA</sequence>
<dbReference type="CDD" id="cd01561">
    <property type="entry name" value="CBS_like"/>
    <property type="match status" value="1"/>
</dbReference>
<dbReference type="GO" id="GO:0004124">
    <property type="term" value="F:cysteine synthase activity"/>
    <property type="evidence" value="ECO:0007669"/>
    <property type="project" value="UniProtKB-EC"/>
</dbReference>
<evidence type="ECO:0000256" key="3">
    <source>
        <dbReference type="ARBA" id="ARBA00007103"/>
    </source>
</evidence>
<comment type="caution">
    <text evidence="13">The sequence shown here is derived from an EMBL/GenBank/DDBJ whole genome shotgun (WGS) entry which is preliminary data.</text>
</comment>
<dbReference type="Proteomes" id="UP000696931">
    <property type="component" value="Unassembled WGS sequence"/>
</dbReference>
<evidence type="ECO:0000256" key="1">
    <source>
        <dbReference type="ARBA" id="ARBA00001933"/>
    </source>
</evidence>
<evidence type="ECO:0000256" key="10">
    <source>
        <dbReference type="PIRSR" id="PIRSR605856-50"/>
    </source>
</evidence>
<protein>
    <recommendedName>
        <fullName evidence="4">cysteine synthase</fullName>
        <ecNumber evidence="4">2.5.1.47</ecNumber>
    </recommendedName>
</protein>
<comment type="catalytic activity">
    <reaction evidence="9">
        <text>O-acetyl-L-serine + hydrogen sulfide = L-cysteine + acetate</text>
        <dbReference type="Rhea" id="RHEA:14829"/>
        <dbReference type="ChEBI" id="CHEBI:29919"/>
        <dbReference type="ChEBI" id="CHEBI:30089"/>
        <dbReference type="ChEBI" id="CHEBI:35235"/>
        <dbReference type="ChEBI" id="CHEBI:58340"/>
        <dbReference type="EC" id="2.5.1.47"/>
    </reaction>
</comment>
<dbReference type="InterPro" id="IPR050214">
    <property type="entry name" value="Cys_Synth/Cystath_Beta-Synth"/>
</dbReference>
<dbReference type="FunFam" id="3.40.50.1100:FF:000067">
    <property type="entry name" value="Cysteine synthase"/>
    <property type="match status" value="1"/>
</dbReference>
<dbReference type="InterPro" id="IPR036052">
    <property type="entry name" value="TrpB-like_PALP_sf"/>
</dbReference>
<dbReference type="Pfam" id="PF00291">
    <property type="entry name" value="PALP"/>
    <property type="match status" value="1"/>
</dbReference>
<evidence type="ECO:0000256" key="7">
    <source>
        <dbReference type="ARBA" id="ARBA00022898"/>
    </source>
</evidence>
<dbReference type="InterPro" id="IPR001926">
    <property type="entry name" value="TrpB-like_PALP"/>
</dbReference>
<keyword evidence="6 13" id="KW-0808">Transferase</keyword>
<feature type="binding site" evidence="10">
    <location>
        <begin position="180"/>
        <end position="184"/>
    </location>
    <ligand>
        <name>pyridoxal 5'-phosphate</name>
        <dbReference type="ChEBI" id="CHEBI:597326"/>
    </ligand>
</feature>
<organism evidence="13 14">
    <name type="scientific">Eiseniibacteriota bacterium</name>
    <dbReference type="NCBI Taxonomy" id="2212470"/>
    <lineage>
        <taxon>Bacteria</taxon>
        <taxon>Candidatus Eiseniibacteriota</taxon>
    </lineage>
</organism>
<accession>A0A933SAD6</accession>
<reference evidence="13" key="1">
    <citation type="submission" date="2020-07" db="EMBL/GenBank/DDBJ databases">
        <title>Huge and variable diversity of episymbiotic CPR bacteria and DPANN archaea in groundwater ecosystems.</title>
        <authorList>
            <person name="He C.Y."/>
            <person name="Keren R."/>
            <person name="Whittaker M."/>
            <person name="Farag I.F."/>
            <person name="Doudna J."/>
            <person name="Cate J.H.D."/>
            <person name="Banfield J.F."/>
        </authorList>
    </citation>
    <scope>NUCLEOTIDE SEQUENCE</scope>
    <source>
        <strain evidence="13">NC_groundwater_1813_Pr3_B-0.1um_71_17</strain>
    </source>
</reference>
<evidence type="ECO:0000313" key="14">
    <source>
        <dbReference type="Proteomes" id="UP000696931"/>
    </source>
</evidence>
<feature type="domain" description="Tryptophan synthase beta chain-like PALP" evidence="12">
    <location>
        <begin position="9"/>
        <end position="294"/>
    </location>
</feature>
<dbReference type="PANTHER" id="PTHR10314">
    <property type="entry name" value="CYSTATHIONINE BETA-SYNTHASE"/>
    <property type="match status" value="1"/>
</dbReference>
<feature type="binding site" evidence="10">
    <location>
        <position position="76"/>
    </location>
    <ligand>
        <name>pyridoxal 5'-phosphate</name>
        <dbReference type="ChEBI" id="CHEBI:597326"/>
    </ligand>
</feature>
<evidence type="ECO:0000256" key="9">
    <source>
        <dbReference type="ARBA" id="ARBA00047931"/>
    </source>
</evidence>
<dbReference type="EC" id="2.5.1.47" evidence="4"/>
<evidence type="ECO:0000256" key="6">
    <source>
        <dbReference type="ARBA" id="ARBA00022679"/>
    </source>
</evidence>
<feature type="modified residue" description="N6-(pyridoxal phosphate)lysine" evidence="11">
    <location>
        <position position="45"/>
    </location>
</feature>
<dbReference type="InterPro" id="IPR005859">
    <property type="entry name" value="CysK"/>
</dbReference>
<dbReference type="Gene3D" id="3.40.50.1100">
    <property type="match status" value="2"/>
</dbReference>
<dbReference type="AlphaFoldDB" id="A0A933SAD6"/>
<evidence type="ECO:0000256" key="8">
    <source>
        <dbReference type="ARBA" id="ARBA00023192"/>
    </source>
</evidence>
<feature type="binding site" evidence="10">
    <location>
        <position position="268"/>
    </location>
    <ligand>
        <name>pyridoxal 5'-phosphate</name>
        <dbReference type="ChEBI" id="CHEBI:597326"/>
    </ligand>
</feature>
<dbReference type="NCBIfam" id="TIGR01139">
    <property type="entry name" value="cysK"/>
    <property type="match status" value="1"/>
</dbReference>
<keyword evidence="7 10" id="KW-0663">Pyridoxal phosphate</keyword>
<dbReference type="NCBIfam" id="TIGR01136">
    <property type="entry name" value="cysKM"/>
    <property type="match status" value="1"/>
</dbReference>
<dbReference type="GO" id="GO:0006535">
    <property type="term" value="P:cysteine biosynthetic process from serine"/>
    <property type="evidence" value="ECO:0007669"/>
    <property type="project" value="InterPro"/>
</dbReference>
<dbReference type="InterPro" id="IPR005856">
    <property type="entry name" value="Cys_synth"/>
</dbReference>
<comment type="pathway">
    <text evidence="2">Amino-acid biosynthesis; L-cysteine biosynthesis; L-cysteine from L-serine: step 2/2.</text>
</comment>
<dbReference type="EMBL" id="JACRIW010000032">
    <property type="protein sequence ID" value="MBI5168679.1"/>
    <property type="molecule type" value="Genomic_DNA"/>
</dbReference>
<evidence type="ECO:0000256" key="4">
    <source>
        <dbReference type="ARBA" id="ARBA00012681"/>
    </source>
</evidence>
<name>A0A933SAD6_UNCEI</name>
<evidence type="ECO:0000313" key="13">
    <source>
        <dbReference type="EMBL" id="MBI5168679.1"/>
    </source>
</evidence>
<evidence type="ECO:0000259" key="12">
    <source>
        <dbReference type="Pfam" id="PF00291"/>
    </source>
</evidence>
<evidence type="ECO:0000256" key="5">
    <source>
        <dbReference type="ARBA" id="ARBA00022605"/>
    </source>
</evidence>
<dbReference type="GO" id="GO:0005737">
    <property type="term" value="C:cytoplasm"/>
    <property type="evidence" value="ECO:0007669"/>
    <property type="project" value="UniProtKB-ARBA"/>
</dbReference>
<evidence type="ECO:0000256" key="2">
    <source>
        <dbReference type="ARBA" id="ARBA00004962"/>
    </source>
</evidence>
<dbReference type="SUPFAM" id="SSF53686">
    <property type="entry name" value="Tryptophan synthase beta subunit-like PLP-dependent enzymes"/>
    <property type="match status" value="1"/>
</dbReference>
<comment type="similarity">
    <text evidence="3">Belongs to the cysteine synthase/cystathionine beta-synthase family.</text>
</comment>
<comment type="cofactor">
    <cofactor evidence="1 10">
        <name>pyridoxal 5'-phosphate</name>
        <dbReference type="ChEBI" id="CHEBI:597326"/>
    </cofactor>
</comment>
<keyword evidence="5" id="KW-0028">Amino-acid biosynthesis</keyword>
<gene>
    <name evidence="13" type="primary">cysK</name>
    <name evidence="13" type="ORF">HZA61_04240</name>
</gene>